<evidence type="ECO:0000256" key="1">
    <source>
        <dbReference type="SAM" id="Phobius"/>
    </source>
</evidence>
<keyword evidence="1" id="KW-0812">Transmembrane</keyword>
<dbReference type="InterPro" id="IPR021214">
    <property type="entry name" value="DUF2568"/>
</dbReference>
<feature type="transmembrane region" description="Helical" evidence="1">
    <location>
        <begin position="12"/>
        <end position="30"/>
    </location>
</feature>
<dbReference type="Pfam" id="PF10823">
    <property type="entry name" value="DUF2568"/>
    <property type="match status" value="1"/>
</dbReference>
<reference evidence="2 3" key="1">
    <citation type="submission" date="2019-07" db="EMBL/GenBank/DDBJ databases">
        <title>Genomic Encyclopedia of Archaeal and Bacterial Type Strains, Phase II (KMG-II): from individual species to whole genera.</title>
        <authorList>
            <person name="Goeker M."/>
        </authorList>
    </citation>
    <scope>NUCLEOTIDE SEQUENCE [LARGE SCALE GENOMIC DNA]</scope>
    <source>
        <strain evidence="2 3">ATCC BAA-1854</strain>
    </source>
</reference>
<feature type="transmembrane region" description="Helical" evidence="1">
    <location>
        <begin position="92"/>
        <end position="110"/>
    </location>
</feature>
<feature type="transmembrane region" description="Helical" evidence="1">
    <location>
        <begin position="36"/>
        <end position="56"/>
    </location>
</feature>
<keyword evidence="3" id="KW-1185">Reference proteome</keyword>
<organism evidence="2 3">
    <name type="scientific">Mucilaginibacter frigoritolerans</name>
    <dbReference type="NCBI Taxonomy" id="652788"/>
    <lineage>
        <taxon>Bacteria</taxon>
        <taxon>Pseudomonadati</taxon>
        <taxon>Bacteroidota</taxon>
        <taxon>Sphingobacteriia</taxon>
        <taxon>Sphingobacteriales</taxon>
        <taxon>Sphingobacteriaceae</taxon>
        <taxon>Mucilaginibacter</taxon>
    </lineage>
</organism>
<feature type="transmembrane region" description="Helical" evidence="1">
    <location>
        <begin position="68"/>
        <end position="86"/>
    </location>
</feature>
<keyword evidence="1" id="KW-1133">Transmembrane helix</keyword>
<dbReference type="OrthoDB" id="4557830at2"/>
<dbReference type="AlphaFoldDB" id="A0A562U3T7"/>
<name>A0A562U3T7_9SPHI</name>
<protein>
    <submittedName>
        <fullName evidence="2">Uncharacterized protein DUF2568</fullName>
    </submittedName>
</protein>
<gene>
    <name evidence="2" type="ORF">JN11_02460</name>
</gene>
<dbReference type="EMBL" id="VLLI01000006">
    <property type="protein sequence ID" value="TWJ00045.1"/>
    <property type="molecule type" value="Genomic_DNA"/>
</dbReference>
<evidence type="ECO:0000313" key="2">
    <source>
        <dbReference type="EMBL" id="TWJ00045.1"/>
    </source>
</evidence>
<accession>A0A562U3T7</accession>
<keyword evidence="1" id="KW-0472">Membrane</keyword>
<comment type="caution">
    <text evidence="2">The sequence shown here is derived from an EMBL/GenBank/DDBJ whole genome shotgun (WGS) entry which is preliminary data.</text>
</comment>
<dbReference type="RefSeq" id="WP_144912867.1">
    <property type="nucleotide sequence ID" value="NZ_VLLI01000006.1"/>
</dbReference>
<evidence type="ECO:0000313" key="3">
    <source>
        <dbReference type="Proteomes" id="UP000317010"/>
    </source>
</evidence>
<dbReference type="Proteomes" id="UP000317010">
    <property type="component" value="Unassembled WGS sequence"/>
</dbReference>
<proteinExistence type="predicted"/>
<sequence length="127" mass="14591">MNTHPLNLGLRFFLEIVMLIALAYCGLHITENWTRYILALAIPVIAAILWGIFRIPNDPKPAPVVTRGVIRLLLEWFLFSLAVWGLYACGYIQLSIIMAVVVLLHYIVSYDRTWAMLRNKPYNGFVK</sequence>